<comment type="cofactor">
    <cofactor evidence="2 18">
        <name>NAD(+)</name>
        <dbReference type="ChEBI" id="CHEBI:57540"/>
    </cofactor>
</comment>
<comment type="cofactor">
    <cofactor evidence="3">
        <name>Zn(2+)</name>
        <dbReference type="ChEBI" id="CHEBI:29105"/>
    </cofactor>
</comment>
<dbReference type="GO" id="GO:0009423">
    <property type="term" value="P:chorismate biosynthetic process"/>
    <property type="evidence" value="ECO:0007669"/>
    <property type="project" value="UniProtKB-UniRule"/>
</dbReference>
<feature type="binding site" evidence="18">
    <location>
        <position position="263"/>
    </location>
    <ligand>
        <name>Zn(2+)</name>
        <dbReference type="ChEBI" id="CHEBI:29105"/>
    </ligand>
</feature>
<dbReference type="InterPro" id="IPR050071">
    <property type="entry name" value="Dehydroquinate_synthase"/>
</dbReference>
<dbReference type="EMBL" id="CP010086">
    <property type="protein sequence ID" value="AJH01641.1"/>
    <property type="molecule type" value="Genomic_DNA"/>
</dbReference>
<dbReference type="UniPathway" id="UPA00053">
    <property type="reaction ID" value="UER00085"/>
</dbReference>
<dbReference type="InterPro" id="IPR016037">
    <property type="entry name" value="DHQ_synth_AroB"/>
</dbReference>
<evidence type="ECO:0000256" key="17">
    <source>
        <dbReference type="ARBA" id="ARBA00023285"/>
    </source>
</evidence>
<dbReference type="SUPFAM" id="SSF56796">
    <property type="entry name" value="Dehydroquinate synthase-like"/>
    <property type="match status" value="1"/>
</dbReference>
<evidence type="ECO:0000256" key="7">
    <source>
        <dbReference type="ARBA" id="ARBA00013031"/>
    </source>
</evidence>
<comment type="caution">
    <text evidence="18">Lacks conserved residue(s) required for the propagation of feature annotation.</text>
</comment>
<keyword evidence="16 18" id="KW-0456">Lyase</keyword>
<evidence type="ECO:0000256" key="9">
    <source>
        <dbReference type="ARBA" id="ARBA00022490"/>
    </source>
</evidence>
<dbReference type="Pfam" id="PF24621">
    <property type="entry name" value="DHQS_C"/>
    <property type="match status" value="1"/>
</dbReference>
<reference evidence="22" key="1">
    <citation type="submission" date="2014-12" db="EMBL/GenBank/DDBJ databases">
        <title>Genome sequence of Clostridium beijerinckii strain 59B.</title>
        <authorList>
            <person name="Little G.T."/>
            <person name="Minton N.P."/>
        </authorList>
    </citation>
    <scope>NUCLEOTIDE SEQUENCE [LARGE SCALE GENOMIC DNA]</scope>
    <source>
        <strain evidence="22">59B</strain>
    </source>
</reference>
<evidence type="ECO:0000256" key="10">
    <source>
        <dbReference type="ARBA" id="ARBA00022605"/>
    </source>
</evidence>
<evidence type="ECO:0000256" key="14">
    <source>
        <dbReference type="ARBA" id="ARBA00023027"/>
    </source>
</evidence>
<dbReference type="KEGG" id="cbei:LF65_05115"/>
<name>A0A0B5QL67_CLOBE</name>
<gene>
    <name evidence="18" type="primary">aroB</name>
    <name evidence="21" type="ORF">LF65_05115</name>
</gene>
<keyword evidence="15 18" id="KW-0057">Aromatic amino acid biosynthesis</keyword>
<dbReference type="Proteomes" id="UP000031866">
    <property type="component" value="Chromosome"/>
</dbReference>
<dbReference type="GO" id="GO:0003856">
    <property type="term" value="F:3-dehydroquinate synthase activity"/>
    <property type="evidence" value="ECO:0007669"/>
    <property type="project" value="UniProtKB-UniRule"/>
</dbReference>
<evidence type="ECO:0000256" key="3">
    <source>
        <dbReference type="ARBA" id="ARBA00001947"/>
    </source>
</evidence>
<dbReference type="GO" id="GO:0005737">
    <property type="term" value="C:cytoplasm"/>
    <property type="evidence" value="ECO:0007669"/>
    <property type="project" value="UniProtKB-SubCell"/>
</dbReference>
<evidence type="ECO:0000313" key="22">
    <source>
        <dbReference type="Proteomes" id="UP000031866"/>
    </source>
</evidence>
<dbReference type="RefSeq" id="WP_041900105.1">
    <property type="nucleotide sequence ID" value="NZ_CP010086.2"/>
</dbReference>
<evidence type="ECO:0000256" key="18">
    <source>
        <dbReference type="HAMAP-Rule" id="MF_00110"/>
    </source>
</evidence>
<evidence type="ECO:0000256" key="15">
    <source>
        <dbReference type="ARBA" id="ARBA00023141"/>
    </source>
</evidence>
<feature type="binding site" evidence="18">
    <location>
        <position position="246"/>
    </location>
    <ligand>
        <name>Zn(2+)</name>
        <dbReference type="ChEBI" id="CHEBI:29105"/>
    </ligand>
</feature>
<feature type="binding site" evidence="18">
    <location>
        <position position="185"/>
    </location>
    <ligand>
        <name>Zn(2+)</name>
        <dbReference type="ChEBI" id="CHEBI:29105"/>
    </ligand>
</feature>
<evidence type="ECO:0000313" key="21">
    <source>
        <dbReference type="EMBL" id="AJH01641.1"/>
    </source>
</evidence>
<evidence type="ECO:0000259" key="20">
    <source>
        <dbReference type="Pfam" id="PF24621"/>
    </source>
</evidence>
<dbReference type="Gene3D" id="3.40.50.1970">
    <property type="match status" value="1"/>
</dbReference>
<dbReference type="CDD" id="cd08195">
    <property type="entry name" value="DHQS"/>
    <property type="match status" value="1"/>
</dbReference>
<dbReference type="OrthoDB" id="9806583at2"/>
<feature type="binding site" evidence="18">
    <location>
        <position position="143"/>
    </location>
    <ligand>
        <name>NAD(+)</name>
        <dbReference type="ChEBI" id="CHEBI:57540"/>
    </ligand>
</feature>
<protein>
    <recommendedName>
        <fullName evidence="8 18">3-dehydroquinate synthase</fullName>
        <shortName evidence="18">DHQS</shortName>
        <ecNumber evidence="7 18">4.2.3.4</ecNumber>
    </recommendedName>
</protein>
<dbReference type="HAMAP" id="MF_00110">
    <property type="entry name" value="DHQ_synthase"/>
    <property type="match status" value="1"/>
</dbReference>
<dbReference type="InterPro" id="IPR030963">
    <property type="entry name" value="DHQ_synth_fam"/>
</dbReference>
<comment type="catalytic activity">
    <reaction evidence="1 18">
        <text>7-phospho-2-dehydro-3-deoxy-D-arabino-heptonate = 3-dehydroquinate + phosphate</text>
        <dbReference type="Rhea" id="RHEA:21968"/>
        <dbReference type="ChEBI" id="CHEBI:32364"/>
        <dbReference type="ChEBI" id="CHEBI:43474"/>
        <dbReference type="ChEBI" id="CHEBI:58394"/>
        <dbReference type="EC" id="4.2.3.4"/>
    </reaction>
</comment>
<keyword evidence="12 18" id="KW-0547">Nucleotide-binding</keyword>
<feature type="binding site" evidence="18">
    <location>
        <begin position="130"/>
        <end position="131"/>
    </location>
    <ligand>
        <name>NAD(+)</name>
        <dbReference type="ChEBI" id="CHEBI:57540"/>
    </ligand>
</feature>
<comment type="similarity">
    <text evidence="6 18">Belongs to the sugar phosphate cyclases superfamily. Dehydroquinate synthase family.</text>
</comment>
<comment type="function">
    <text evidence="18">Catalyzes the conversion of 3-deoxy-D-arabino-heptulosonate 7-phosphate (DAHP) to dehydroquinate (DHQ).</text>
</comment>
<dbReference type="GO" id="GO:0000166">
    <property type="term" value="F:nucleotide binding"/>
    <property type="evidence" value="ECO:0007669"/>
    <property type="project" value="UniProtKB-KW"/>
</dbReference>
<dbReference type="NCBIfam" id="TIGR01357">
    <property type="entry name" value="aroB"/>
    <property type="match status" value="1"/>
</dbReference>
<comment type="pathway">
    <text evidence="5 18">Metabolic intermediate biosynthesis; chorismate biosynthesis; chorismate from D-erythrose 4-phosphate and phosphoenolpyruvate: step 2/7.</text>
</comment>
<keyword evidence="11 18" id="KW-0479">Metal-binding</keyword>
<comment type="cofactor">
    <cofactor evidence="18">
        <name>Co(2+)</name>
        <dbReference type="ChEBI" id="CHEBI:48828"/>
    </cofactor>
    <cofactor evidence="18">
        <name>Zn(2+)</name>
        <dbReference type="ChEBI" id="CHEBI:29105"/>
    </cofactor>
    <text evidence="18">Binds 1 divalent metal cation per subunit. Can use either Co(2+) or Zn(2+).</text>
</comment>
<dbReference type="GO" id="GO:0008652">
    <property type="term" value="P:amino acid biosynthetic process"/>
    <property type="evidence" value="ECO:0007669"/>
    <property type="project" value="UniProtKB-KW"/>
</dbReference>
<feature type="binding site" evidence="18">
    <location>
        <position position="152"/>
    </location>
    <ligand>
        <name>NAD(+)</name>
        <dbReference type="ChEBI" id="CHEBI:57540"/>
    </ligand>
</feature>
<evidence type="ECO:0000256" key="16">
    <source>
        <dbReference type="ARBA" id="ARBA00023239"/>
    </source>
</evidence>
<dbReference type="InterPro" id="IPR056179">
    <property type="entry name" value="DHQS_C"/>
</dbReference>
<dbReference type="InterPro" id="IPR030960">
    <property type="entry name" value="DHQS/DOIS_N"/>
</dbReference>
<dbReference type="GO" id="GO:0046872">
    <property type="term" value="F:metal ion binding"/>
    <property type="evidence" value="ECO:0007669"/>
    <property type="project" value="UniProtKB-KW"/>
</dbReference>
<evidence type="ECO:0000256" key="4">
    <source>
        <dbReference type="ARBA" id="ARBA00004496"/>
    </source>
</evidence>
<dbReference type="PANTHER" id="PTHR43622">
    <property type="entry name" value="3-DEHYDROQUINATE SYNTHASE"/>
    <property type="match status" value="1"/>
</dbReference>
<feature type="domain" description="3-dehydroquinate synthase C-terminal" evidence="20">
    <location>
        <begin position="182"/>
        <end position="323"/>
    </location>
</feature>
<evidence type="ECO:0000256" key="12">
    <source>
        <dbReference type="ARBA" id="ARBA00022741"/>
    </source>
</evidence>
<evidence type="ECO:0000256" key="8">
    <source>
        <dbReference type="ARBA" id="ARBA00017684"/>
    </source>
</evidence>
<dbReference type="AlphaFoldDB" id="A0A0B5QL67"/>
<accession>A0A0B5QL67</accession>
<comment type="subcellular location">
    <subcellularLocation>
        <location evidence="4 18">Cytoplasm</location>
    </subcellularLocation>
</comment>
<keyword evidence="10 18" id="KW-0028">Amino-acid biosynthesis</keyword>
<evidence type="ECO:0000256" key="2">
    <source>
        <dbReference type="ARBA" id="ARBA00001911"/>
    </source>
</evidence>
<keyword evidence="9 18" id="KW-0963">Cytoplasm</keyword>
<feature type="domain" description="3-dehydroquinate synthase N-terminal" evidence="19">
    <location>
        <begin position="69"/>
        <end position="180"/>
    </location>
</feature>
<dbReference type="GO" id="GO:0009073">
    <property type="term" value="P:aromatic amino acid family biosynthetic process"/>
    <property type="evidence" value="ECO:0007669"/>
    <property type="project" value="UniProtKB-KW"/>
</dbReference>
<evidence type="ECO:0000256" key="6">
    <source>
        <dbReference type="ARBA" id="ARBA00005412"/>
    </source>
</evidence>
<keyword evidence="14 18" id="KW-0520">NAD</keyword>
<dbReference type="PIRSF" id="PIRSF001455">
    <property type="entry name" value="DHQ_synth"/>
    <property type="match status" value="1"/>
</dbReference>
<dbReference type="PANTHER" id="PTHR43622:SF7">
    <property type="entry name" value="3-DEHYDROQUINATE SYNTHASE, CHLOROPLASTIC"/>
    <property type="match status" value="1"/>
</dbReference>
<evidence type="ECO:0000256" key="1">
    <source>
        <dbReference type="ARBA" id="ARBA00001393"/>
    </source>
</evidence>
<dbReference type="Pfam" id="PF01761">
    <property type="entry name" value="DHQ_synthase"/>
    <property type="match status" value="1"/>
</dbReference>
<feature type="binding site" evidence="18">
    <location>
        <begin position="106"/>
        <end position="110"/>
    </location>
    <ligand>
        <name>NAD(+)</name>
        <dbReference type="ChEBI" id="CHEBI:57540"/>
    </ligand>
</feature>
<evidence type="ECO:0000259" key="19">
    <source>
        <dbReference type="Pfam" id="PF01761"/>
    </source>
</evidence>
<keyword evidence="13 18" id="KW-0862">Zinc</keyword>
<organism evidence="21 22">
    <name type="scientific">Clostridium beijerinckii</name>
    <name type="common">Clostridium MP</name>
    <dbReference type="NCBI Taxonomy" id="1520"/>
    <lineage>
        <taxon>Bacteria</taxon>
        <taxon>Bacillati</taxon>
        <taxon>Bacillota</taxon>
        <taxon>Clostridia</taxon>
        <taxon>Eubacteriales</taxon>
        <taxon>Clostridiaceae</taxon>
        <taxon>Clostridium</taxon>
    </lineage>
</organism>
<keyword evidence="17 18" id="KW-0170">Cobalt</keyword>
<dbReference type="FunFam" id="3.40.50.1970:FF:000007">
    <property type="entry name" value="Pentafunctional AROM polypeptide"/>
    <property type="match status" value="1"/>
</dbReference>
<dbReference type="STRING" id="1520.LF65_05115"/>
<sequence>MEDLVVELGERSYPIIIKKGLIDEVNLEIQKVFKGKKIFILTDKNVGSHYGDRIKSCLIKSGYDVKLMELEPGEETKAFSTLPLIYNELLDFKITRSDLIITLGGGVIGDLGGFAASTFLRGVDFVQIPTSLLAQVDSSVGGKVAVDLERGKNLVGSFYHPKLVLIDPNVLETLSERFFRDGMAEVIKYGCIKDKEFFYFLKSLKNKEEVMNNIEKIIHKCCCIKKCVVENDEKDTGERMLLNFGHTLGHAIETYYNFKKFTHGEAVAIGMYEISKIAENKGLTDQGVSEEIREILVQYNLPYEVEIDDSSEVLDTIALDKKNIDNVLKVVLLRNIGESYLEKTNVEFFS</sequence>
<evidence type="ECO:0000256" key="13">
    <source>
        <dbReference type="ARBA" id="ARBA00022833"/>
    </source>
</evidence>
<dbReference type="Gene3D" id="1.20.1090.10">
    <property type="entry name" value="Dehydroquinate synthase-like - alpha domain"/>
    <property type="match status" value="1"/>
</dbReference>
<evidence type="ECO:0000256" key="11">
    <source>
        <dbReference type="ARBA" id="ARBA00022723"/>
    </source>
</evidence>
<proteinExistence type="inferred from homology"/>
<evidence type="ECO:0000256" key="5">
    <source>
        <dbReference type="ARBA" id="ARBA00004661"/>
    </source>
</evidence>
<dbReference type="EC" id="4.2.3.4" evidence="7 18"/>